<dbReference type="InterPro" id="IPR023696">
    <property type="entry name" value="Ureohydrolase_dom_sf"/>
</dbReference>
<comment type="caution">
    <text evidence="5">The sequence shown here is derived from an EMBL/GenBank/DDBJ whole genome shotgun (WGS) entry which is preliminary data.</text>
</comment>
<proteinExistence type="inferred from homology"/>
<dbReference type="SUPFAM" id="SSF52768">
    <property type="entry name" value="Arginase/deacetylase"/>
    <property type="match status" value="1"/>
</dbReference>
<dbReference type="InterPro" id="IPR006035">
    <property type="entry name" value="Ureohydrolase"/>
</dbReference>
<keyword evidence="6" id="KW-1185">Reference proteome</keyword>
<gene>
    <name evidence="5" type="ORF">NLJ89_g10197</name>
</gene>
<reference evidence="5" key="1">
    <citation type="submission" date="2022-07" db="EMBL/GenBank/DDBJ databases">
        <title>Genome Sequence of Agrocybe chaxingu.</title>
        <authorList>
            <person name="Buettner E."/>
        </authorList>
    </citation>
    <scope>NUCLEOTIDE SEQUENCE</scope>
    <source>
        <strain evidence="5">MP-N11</strain>
    </source>
</reference>
<comment type="similarity">
    <text evidence="4">Belongs to the arginase family.</text>
</comment>
<dbReference type="GO" id="GO:0005634">
    <property type="term" value="C:nucleus"/>
    <property type="evidence" value="ECO:0007669"/>
    <property type="project" value="TreeGrafter"/>
</dbReference>
<protein>
    <recommendedName>
        <fullName evidence="7">Arginase</fullName>
    </recommendedName>
</protein>
<dbReference type="AlphaFoldDB" id="A0A9W8MR49"/>
<evidence type="ECO:0000256" key="2">
    <source>
        <dbReference type="ARBA" id="ARBA00022801"/>
    </source>
</evidence>
<evidence type="ECO:0000313" key="6">
    <source>
        <dbReference type="Proteomes" id="UP001148786"/>
    </source>
</evidence>
<evidence type="ECO:0008006" key="7">
    <source>
        <dbReference type="Google" id="ProtNLM"/>
    </source>
</evidence>
<keyword evidence="3" id="KW-0464">Manganese</keyword>
<evidence type="ECO:0000256" key="1">
    <source>
        <dbReference type="ARBA" id="ARBA00022723"/>
    </source>
</evidence>
<dbReference type="EMBL" id="JANKHO010001787">
    <property type="protein sequence ID" value="KAJ3498624.1"/>
    <property type="molecule type" value="Genomic_DNA"/>
</dbReference>
<keyword evidence="2" id="KW-0378">Hydrolase</keyword>
<dbReference type="OrthoDB" id="9992747at2759"/>
<dbReference type="PROSITE" id="PS51409">
    <property type="entry name" value="ARGINASE_2"/>
    <property type="match status" value="1"/>
</dbReference>
<dbReference type="GO" id="GO:0030145">
    <property type="term" value="F:manganese ion binding"/>
    <property type="evidence" value="ECO:0007669"/>
    <property type="project" value="TreeGrafter"/>
</dbReference>
<evidence type="ECO:0000313" key="5">
    <source>
        <dbReference type="EMBL" id="KAJ3498624.1"/>
    </source>
</evidence>
<sequence>MALKFKFIAEPRTVAIVSCPFRGGQTRLGVDQGPIHFIEAGLIGQLEELGWKVKFEGHLQFGEIDASTDPPIGVLKNPRLVSHSTEAVAKAVGKHAAQGELPLSLGGDHSLVSWHVYGVPKPQACPFRLSSLMEGVRGVM</sequence>
<keyword evidence="1" id="KW-0479">Metal-binding</keyword>
<dbReference type="PANTHER" id="PTHR43782">
    <property type="entry name" value="ARGINASE"/>
    <property type="match status" value="1"/>
</dbReference>
<organism evidence="5 6">
    <name type="scientific">Agrocybe chaxingu</name>
    <dbReference type="NCBI Taxonomy" id="84603"/>
    <lineage>
        <taxon>Eukaryota</taxon>
        <taxon>Fungi</taxon>
        <taxon>Dikarya</taxon>
        <taxon>Basidiomycota</taxon>
        <taxon>Agaricomycotina</taxon>
        <taxon>Agaricomycetes</taxon>
        <taxon>Agaricomycetidae</taxon>
        <taxon>Agaricales</taxon>
        <taxon>Agaricineae</taxon>
        <taxon>Strophariaceae</taxon>
        <taxon>Agrocybe</taxon>
    </lineage>
</organism>
<evidence type="ECO:0000256" key="4">
    <source>
        <dbReference type="PROSITE-ProRule" id="PRU00742"/>
    </source>
</evidence>
<dbReference type="PANTHER" id="PTHR43782:SF3">
    <property type="entry name" value="ARGINASE"/>
    <property type="match status" value="1"/>
</dbReference>
<dbReference type="Proteomes" id="UP001148786">
    <property type="component" value="Unassembled WGS sequence"/>
</dbReference>
<dbReference type="Gene3D" id="3.40.800.10">
    <property type="entry name" value="Ureohydrolase domain"/>
    <property type="match status" value="1"/>
</dbReference>
<name>A0A9W8MR49_9AGAR</name>
<accession>A0A9W8MR49</accession>
<dbReference type="GO" id="GO:0005829">
    <property type="term" value="C:cytosol"/>
    <property type="evidence" value="ECO:0007669"/>
    <property type="project" value="TreeGrafter"/>
</dbReference>
<dbReference type="Pfam" id="PF00491">
    <property type="entry name" value="Arginase"/>
    <property type="match status" value="1"/>
</dbReference>
<evidence type="ECO:0000256" key="3">
    <source>
        <dbReference type="ARBA" id="ARBA00023211"/>
    </source>
</evidence>
<dbReference type="GO" id="GO:0004053">
    <property type="term" value="F:arginase activity"/>
    <property type="evidence" value="ECO:0007669"/>
    <property type="project" value="TreeGrafter"/>
</dbReference>